<reference evidence="6 7" key="1">
    <citation type="submission" date="2014-07" db="EMBL/GenBank/DDBJ databases">
        <title>Genome of Chryseobacterium luteum DSM 18605.</title>
        <authorList>
            <person name="Stropko S.J."/>
            <person name="Pipes S.E."/>
            <person name="Newman J.D."/>
        </authorList>
    </citation>
    <scope>NUCLEOTIDE SEQUENCE [LARGE SCALE GENOMIC DNA]</scope>
    <source>
        <strain evidence="6 7">DSM 18605</strain>
    </source>
</reference>
<dbReference type="EMBL" id="JPRO01000001">
    <property type="protein sequence ID" value="KFF09411.1"/>
    <property type="molecule type" value="Genomic_DNA"/>
</dbReference>
<proteinExistence type="predicted"/>
<dbReference type="AlphaFoldDB" id="A0A085ZY97"/>
<gene>
    <name evidence="6" type="ORF">IX38_02660</name>
</gene>
<accession>A0A085ZY97</accession>
<keyword evidence="7" id="KW-1185">Reference proteome</keyword>
<keyword evidence="4" id="KW-0472">Membrane</keyword>
<keyword evidence="2" id="KW-0812">Transmembrane</keyword>
<evidence type="ECO:0000313" key="6">
    <source>
        <dbReference type="EMBL" id="KFF09411.1"/>
    </source>
</evidence>
<keyword evidence="3" id="KW-1133">Transmembrane helix</keyword>
<name>A0A085ZY97_9FLAO</name>
<sequence length="225" mass="25602">MLGQGTVADYPKGMESYEGGEVQFYRDFHQILIDKGLKPCENKSEFYNLKIVVYEDTSVKYGIDNSETASKNKCALELGVKVLEYMNKWKPAVINGIKKTAVTSFLIVPDLMFSRYEDGYTAKDLARLLGLPGGINSFRAEVAKQIDLNGFVWTQPFKLVVNFSVSKEGKMENVKLQESSGNTEFDQRIIDGIKRMRKKKWTPAKRYGEPVESFYTLPLTFHPPK</sequence>
<evidence type="ECO:0000256" key="1">
    <source>
        <dbReference type="ARBA" id="ARBA00004167"/>
    </source>
</evidence>
<feature type="domain" description="TonB C-terminal" evidence="5">
    <location>
        <begin position="159"/>
        <end position="222"/>
    </location>
</feature>
<dbReference type="STRING" id="421531.IX38_02660"/>
<evidence type="ECO:0000256" key="4">
    <source>
        <dbReference type="ARBA" id="ARBA00023136"/>
    </source>
</evidence>
<organism evidence="6 7">
    <name type="scientific">Chryseobacterium luteum</name>
    <dbReference type="NCBI Taxonomy" id="421531"/>
    <lineage>
        <taxon>Bacteria</taxon>
        <taxon>Pseudomonadati</taxon>
        <taxon>Bacteroidota</taxon>
        <taxon>Flavobacteriia</taxon>
        <taxon>Flavobacteriales</taxon>
        <taxon>Weeksellaceae</taxon>
        <taxon>Chryseobacterium group</taxon>
        <taxon>Chryseobacterium</taxon>
    </lineage>
</organism>
<dbReference type="GO" id="GO:0016020">
    <property type="term" value="C:membrane"/>
    <property type="evidence" value="ECO:0007669"/>
    <property type="project" value="UniProtKB-SubCell"/>
</dbReference>
<comment type="subcellular location">
    <subcellularLocation>
        <location evidence="1">Membrane</location>
        <topology evidence="1">Single-pass membrane protein</topology>
    </subcellularLocation>
</comment>
<dbReference type="Pfam" id="PF03544">
    <property type="entry name" value="TonB_C"/>
    <property type="match status" value="1"/>
</dbReference>
<dbReference type="InterPro" id="IPR006260">
    <property type="entry name" value="TonB/TolA_C"/>
</dbReference>
<dbReference type="InterPro" id="IPR037682">
    <property type="entry name" value="TonB_C"/>
</dbReference>
<dbReference type="GO" id="GO:0055085">
    <property type="term" value="P:transmembrane transport"/>
    <property type="evidence" value="ECO:0007669"/>
    <property type="project" value="InterPro"/>
</dbReference>
<evidence type="ECO:0000256" key="3">
    <source>
        <dbReference type="ARBA" id="ARBA00022989"/>
    </source>
</evidence>
<dbReference type="eggNOG" id="ENOG5033X9H">
    <property type="taxonomic scope" value="Bacteria"/>
</dbReference>
<evidence type="ECO:0000259" key="5">
    <source>
        <dbReference type="Pfam" id="PF03544"/>
    </source>
</evidence>
<dbReference type="NCBIfam" id="TIGR01352">
    <property type="entry name" value="tonB_Cterm"/>
    <property type="match status" value="1"/>
</dbReference>
<dbReference type="Proteomes" id="UP000028703">
    <property type="component" value="Unassembled WGS sequence"/>
</dbReference>
<protein>
    <recommendedName>
        <fullName evidence="5">TonB C-terminal domain-containing protein</fullName>
    </recommendedName>
</protein>
<evidence type="ECO:0000313" key="7">
    <source>
        <dbReference type="Proteomes" id="UP000028703"/>
    </source>
</evidence>
<comment type="caution">
    <text evidence="6">The sequence shown here is derived from an EMBL/GenBank/DDBJ whole genome shotgun (WGS) entry which is preliminary data.</text>
</comment>
<evidence type="ECO:0000256" key="2">
    <source>
        <dbReference type="ARBA" id="ARBA00022692"/>
    </source>
</evidence>
<dbReference type="Gene3D" id="3.30.1150.10">
    <property type="match status" value="1"/>
</dbReference>
<dbReference type="SUPFAM" id="SSF74653">
    <property type="entry name" value="TolA/TonB C-terminal domain"/>
    <property type="match status" value="1"/>
</dbReference>